<evidence type="ECO:0000313" key="3">
    <source>
        <dbReference type="EMBL" id="KIP11072.1"/>
    </source>
</evidence>
<accession>A0A0C3SCN2</accession>
<evidence type="ECO:0000313" key="4">
    <source>
        <dbReference type="Proteomes" id="UP000053257"/>
    </source>
</evidence>
<dbReference type="Proteomes" id="UP000053257">
    <property type="component" value="Unassembled WGS sequence"/>
</dbReference>
<name>A0A0C3SCN2_PHLG1</name>
<sequence length="492" mass="52501">MPTATTTLAPSSSSPSNSTSILSLKGTQPAAAESSTAATLRALIPRATDAFVHRNFTLAQSLLTSAFALISPPASAAEDELTPYRRKWDILRVSLEATVYASPPPLDDLEAFPETLRANQTVSPQAFVNSLYARSLQLFTPSTSSFNANSAYLPYQVVCTLANAGLKIGCSDISRSIIEDWLARRVPDASEESLKGYAKVLGVYCLDVLPRLEEWQYAEDFLQYERELSAKGRSDLISSLHEVHRHVLERRSLMQASLRSPTSSTAPSSTSTSRSVSPTRSTSSESSTSTHTATPRTPHPEQKKGKGKAVDQGSLNGLTRLTPTDSRSASSDASATTAGTVTPDSVNKRLSQRPSPRGRRDSATPNGAARADGLSPIPRPPRASPVSAPTVRPPSTIGLVRAYVQNILGATSRPKLAALFVVFVVLPLLSVFVRVRRQRLVVSPGGTAEQVRRRLRGTQGSSSGAATLAARVWEEAVRVVGDTLRMGGGGLA</sequence>
<feature type="compositionally biased region" description="Low complexity" evidence="1">
    <location>
        <begin position="322"/>
        <end position="340"/>
    </location>
</feature>
<dbReference type="EMBL" id="KN840449">
    <property type="protein sequence ID" value="KIP11072.1"/>
    <property type="molecule type" value="Genomic_DNA"/>
</dbReference>
<keyword evidence="2" id="KW-0812">Transmembrane</keyword>
<proteinExistence type="predicted"/>
<feature type="transmembrane region" description="Helical" evidence="2">
    <location>
        <begin position="416"/>
        <end position="435"/>
    </location>
</feature>
<keyword evidence="2" id="KW-1133">Transmembrane helix</keyword>
<dbReference type="OrthoDB" id="3981028at2759"/>
<reference evidence="3 4" key="1">
    <citation type="journal article" date="2014" name="PLoS Genet.">
        <title>Analysis of the Phlebiopsis gigantea genome, transcriptome and secretome provides insight into its pioneer colonization strategies of wood.</title>
        <authorList>
            <person name="Hori C."/>
            <person name="Ishida T."/>
            <person name="Igarashi K."/>
            <person name="Samejima M."/>
            <person name="Suzuki H."/>
            <person name="Master E."/>
            <person name="Ferreira P."/>
            <person name="Ruiz-Duenas F.J."/>
            <person name="Held B."/>
            <person name="Canessa P."/>
            <person name="Larrondo L.F."/>
            <person name="Schmoll M."/>
            <person name="Druzhinina I.S."/>
            <person name="Kubicek C.P."/>
            <person name="Gaskell J.A."/>
            <person name="Kersten P."/>
            <person name="St John F."/>
            <person name="Glasner J."/>
            <person name="Sabat G."/>
            <person name="Splinter BonDurant S."/>
            <person name="Syed K."/>
            <person name="Yadav J."/>
            <person name="Mgbeahuruike A.C."/>
            <person name="Kovalchuk A."/>
            <person name="Asiegbu F.O."/>
            <person name="Lackner G."/>
            <person name="Hoffmeister D."/>
            <person name="Rencoret J."/>
            <person name="Gutierrez A."/>
            <person name="Sun H."/>
            <person name="Lindquist E."/>
            <person name="Barry K."/>
            <person name="Riley R."/>
            <person name="Grigoriev I.V."/>
            <person name="Henrissat B."/>
            <person name="Kues U."/>
            <person name="Berka R.M."/>
            <person name="Martinez A.T."/>
            <person name="Covert S.F."/>
            <person name="Blanchette R.A."/>
            <person name="Cullen D."/>
        </authorList>
    </citation>
    <scope>NUCLEOTIDE SEQUENCE [LARGE SCALE GENOMIC DNA]</scope>
    <source>
        <strain evidence="3 4">11061_1 CR5-6</strain>
    </source>
</reference>
<feature type="region of interest" description="Disordered" evidence="1">
    <location>
        <begin position="252"/>
        <end position="394"/>
    </location>
</feature>
<organism evidence="3 4">
    <name type="scientific">Phlebiopsis gigantea (strain 11061_1 CR5-6)</name>
    <name type="common">White-rot fungus</name>
    <name type="synonym">Peniophora gigantea</name>
    <dbReference type="NCBI Taxonomy" id="745531"/>
    <lineage>
        <taxon>Eukaryota</taxon>
        <taxon>Fungi</taxon>
        <taxon>Dikarya</taxon>
        <taxon>Basidiomycota</taxon>
        <taxon>Agaricomycotina</taxon>
        <taxon>Agaricomycetes</taxon>
        <taxon>Polyporales</taxon>
        <taxon>Phanerochaetaceae</taxon>
        <taxon>Phlebiopsis</taxon>
    </lineage>
</organism>
<evidence type="ECO:0000256" key="2">
    <source>
        <dbReference type="SAM" id="Phobius"/>
    </source>
</evidence>
<feature type="compositionally biased region" description="Polar residues" evidence="1">
    <location>
        <begin position="342"/>
        <end position="354"/>
    </location>
</feature>
<dbReference type="STRING" id="745531.A0A0C3SCN2"/>
<feature type="region of interest" description="Disordered" evidence="1">
    <location>
        <begin position="1"/>
        <end position="27"/>
    </location>
</feature>
<keyword evidence="4" id="KW-1185">Reference proteome</keyword>
<keyword evidence="2" id="KW-0472">Membrane</keyword>
<evidence type="ECO:0000256" key="1">
    <source>
        <dbReference type="SAM" id="MobiDB-lite"/>
    </source>
</evidence>
<feature type="compositionally biased region" description="Low complexity" evidence="1">
    <location>
        <begin position="256"/>
        <end position="294"/>
    </location>
</feature>
<protein>
    <submittedName>
        <fullName evidence="3">Uncharacterized protein</fullName>
    </submittedName>
</protein>
<gene>
    <name evidence="3" type="ORF">PHLGIDRAFT_125182</name>
</gene>
<feature type="compositionally biased region" description="Low complexity" evidence="1">
    <location>
        <begin position="1"/>
        <end position="24"/>
    </location>
</feature>
<dbReference type="AlphaFoldDB" id="A0A0C3SCN2"/>
<dbReference type="HOGENOM" id="CLU_035515_0_0_1"/>